<reference evidence="1 2" key="1">
    <citation type="submission" date="2008-04" db="EMBL/GenBank/DDBJ databases">
        <title>Complete sequence of chromosome of Natranaerobius thermophilus JW/NM-WN-LF.</title>
        <authorList>
            <consortium name="US DOE Joint Genome Institute"/>
            <person name="Copeland A."/>
            <person name="Lucas S."/>
            <person name="Lapidus A."/>
            <person name="Glavina del Rio T."/>
            <person name="Dalin E."/>
            <person name="Tice H."/>
            <person name="Bruce D."/>
            <person name="Goodwin L."/>
            <person name="Pitluck S."/>
            <person name="Chertkov O."/>
            <person name="Brettin T."/>
            <person name="Detter J.C."/>
            <person name="Han C."/>
            <person name="Kuske C.R."/>
            <person name="Schmutz J."/>
            <person name="Larimer F."/>
            <person name="Land M."/>
            <person name="Hauser L."/>
            <person name="Kyrpides N."/>
            <person name="Lykidis A."/>
            <person name="Mesbah N.M."/>
            <person name="Wiegel J."/>
        </authorList>
    </citation>
    <scope>NUCLEOTIDE SEQUENCE [LARGE SCALE GENOMIC DNA]</scope>
    <source>
        <strain evidence="2">ATCC BAA-1301 / DSM 18059 / JW/NM-WN-LF</strain>
    </source>
</reference>
<dbReference type="AlphaFoldDB" id="B2A7W8"/>
<dbReference type="RefSeq" id="WP_012447294.1">
    <property type="nucleotide sequence ID" value="NC_010718.1"/>
</dbReference>
<proteinExistence type="predicted"/>
<dbReference type="Pfam" id="PF09719">
    <property type="entry name" value="C_GCAxxG_C_C"/>
    <property type="match status" value="1"/>
</dbReference>
<dbReference type="InterPro" id="IPR036280">
    <property type="entry name" value="Multihaem_cyt_sf"/>
</dbReference>
<accession>B2A7W8</accession>
<dbReference type="eggNOG" id="ENOG5030CC5">
    <property type="taxonomic scope" value="Bacteria"/>
</dbReference>
<name>B2A7W8_NATTJ</name>
<dbReference type="InParanoid" id="B2A7W8"/>
<evidence type="ECO:0000313" key="2">
    <source>
        <dbReference type="Proteomes" id="UP000001683"/>
    </source>
</evidence>
<organism evidence="1 2">
    <name type="scientific">Natranaerobius thermophilus (strain ATCC BAA-1301 / DSM 18059 / JW/NM-WN-LF)</name>
    <dbReference type="NCBI Taxonomy" id="457570"/>
    <lineage>
        <taxon>Bacteria</taxon>
        <taxon>Bacillati</taxon>
        <taxon>Bacillota</taxon>
        <taxon>Clostridia</taxon>
        <taxon>Natranaerobiales</taxon>
        <taxon>Natranaerobiaceae</taxon>
        <taxon>Natranaerobius</taxon>
    </lineage>
</organism>
<dbReference type="STRING" id="457570.Nther_0831"/>
<dbReference type="Proteomes" id="UP000001683">
    <property type="component" value="Chromosome"/>
</dbReference>
<reference evidence="1 2" key="2">
    <citation type="journal article" date="2011" name="J. Bacteriol.">
        <title>Complete genome sequence of the anaerobic, halophilic alkalithermophile Natranaerobius thermophilus JW/NM-WN-LF.</title>
        <authorList>
            <person name="Zhao B."/>
            <person name="Mesbah N.M."/>
            <person name="Dalin E."/>
            <person name="Goodwin L."/>
            <person name="Nolan M."/>
            <person name="Pitluck S."/>
            <person name="Chertkov O."/>
            <person name="Brettin T.S."/>
            <person name="Han J."/>
            <person name="Larimer F.W."/>
            <person name="Land M.L."/>
            <person name="Hauser L."/>
            <person name="Kyrpides N."/>
            <person name="Wiegel J."/>
        </authorList>
    </citation>
    <scope>NUCLEOTIDE SEQUENCE [LARGE SCALE GENOMIC DNA]</scope>
    <source>
        <strain evidence="2">ATCC BAA-1301 / DSM 18059 / JW/NM-WN-LF</strain>
    </source>
</reference>
<evidence type="ECO:0000313" key="1">
    <source>
        <dbReference type="EMBL" id="ACB84416.1"/>
    </source>
</evidence>
<protein>
    <submittedName>
        <fullName evidence="1">C_GCAxxG_C_C family protein</fullName>
    </submittedName>
</protein>
<dbReference type="NCBIfam" id="TIGR01909">
    <property type="entry name" value="C_GCAxxG_C_C"/>
    <property type="match status" value="1"/>
</dbReference>
<keyword evidence="2" id="KW-1185">Reference proteome</keyword>
<dbReference type="HOGENOM" id="CLU_091283_0_0_9"/>
<dbReference type="SUPFAM" id="SSF48695">
    <property type="entry name" value="Multiheme cytochromes"/>
    <property type="match status" value="1"/>
</dbReference>
<gene>
    <name evidence="1" type="ordered locus">Nther_0831</name>
</gene>
<dbReference type="KEGG" id="nth:Nther_0831"/>
<dbReference type="EMBL" id="CP001034">
    <property type="protein sequence ID" value="ACB84416.1"/>
    <property type="molecule type" value="Genomic_DNA"/>
</dbReference>
<dbReference type="InterPro" id="IPR010181">
    <property type="entry name" value="CGCAxxGCC_motif"/>
</dbReference>
<sequence length="154" mass="17272">MELDFKKLNREDMQTKAREQAEKLYRNGDYLCSEAVLLTINDLLDKPFQKDIVKLASGFPVGFGGSGCSCGAVSGGVMALGLAFGRSNPGENNETVMKASKELHDWFIQENDSNCCRVLIKDFEFGSEDHLKQCIYFTGQVAEKTIELIFKYHQ</sequence>